<gene>
    <name evidence="1" type="ORF">B0J11DRAFT_26406</name>
</gene>
<comment type="caution">
    <text evidence="1">The sequence shown here is derived from an EMBL/GenBank/DDBJ whole genome shotgun (WGS) entry which is preliminary data.</text>
</comment>
<keyword evidence="2" id="KW-1185">Reference proteome</keyword>
<name>A0A9P9EG13_9PLEO</name>
<organism evidence="1 2">
    <name type="scientific">Dendryphion nanum</name>
    <dbReference type="NCBI Taxonomy" id="256645"/>
    <lineage>
        <taxon>Eukaryota</taxon>
        <taxon>Fungi</taxon>
        <taxon>Dikarya</taxon>
        <taxon>Ascomycota</taxon>
        <taxon>Pezizomycotina</taxon>
        <taxon>Dothideomycetes</taxon>
        <taxon>Pleosporomycetidae</taxon>
        <taxon>Pleosporales</taxon>
        <taxon>Torulaceae</taxon>
        <taxon>Dendryphion</taxon>
    </lineage>
</organism>
<dbReference type="AlphaFoldDB" id="A0A9P9EG13"/>
<dbReference type="Proteomes" id="UP000700596">
    <property type="component" value="Unassembled WGS sequence"/>
</dbReference>
<protein>
    <submittedName>
        <fullName evidence="1">Uncharacterized protein</fullName>
    </submittedName>
</protein>
<reference evidence="1" key="1">
    <citation type="journal article" date="2021" name="Nat. Commun.">
        <title>Genetic determinants of endophytism in the Arabidopsis root mycobiome.</title>
        <authorList>
            <person name="Mesny F."/>
            <person name="Miyauchi S."/>
            <person name="Thiergart T."/>
            <person name="Pickel B."/>
            <person name="Atanasova L."/>
            <person name="Karlsson M."/>
            <person name="Huettel B."/>
            <person name="Barry K.W."/>
            <person name="Haridas S."/>
            <person name="Chen C."/>
            <person name="Bauer D."/>
            <person name="Andreopoulos W."/>
            <person name="Pangilinan J."/>
            <person name="LaButti K."/>
            <person name="Riley R."/>
            <person name="Lipzen A."/>
            <person name="Clum A."/>
            <person name="Drula E."/>
            <person name="Henrissat B."/>
            <person name="Kohler A."/>
            <person name="Grigoriev I.V."/>
            <person name="Martin F.M."/>
            <person name="Hacquard S."/>
        </authorList>
    </citation>
    <scope>NUCLEOTIDE SEQUENCE</scope>
    <source>
        <strain evidence="1">MPI-CAGE-CH-0243</strain>
    </source>
</reference>
<sequence length="276" mass="31181">MVTLLTLPYEIRSQILSYVLNDYEAPPKITSPYFSIDQPFLQPKRIYNTYNLFLTSRLIHAETTAALAHIRTDFQVNAHIIDKLRLVIPTWSFVPYRSHSVESLEITVKTLDIGVPWIRQLPSAEDYSGAYGGGGPFAKLLLNALEICTTPVRRTKGRRYAPPNINTLILNIITPEWLQWEYEEKISFEDMVAIFGNDSNVPQMLRDPAVFDNGNWLDLLRGMAAERMADFLREAVKDSWDSWAKVGGIEVRVDGKALVQALVVGTSPPVLISAPF</sequence>
<dbReference type="EMBL" id="JAGMWT010000001">
    <property type="protein sequence ID" value="KAH7138849.1"/>
    <property type="molecule type" value="Genomic_DNA"/>
</dbReference>
<proteinExistence type="predicted"/>
<accession>A0A9P9EG13</accession>
<evidence type="ECO:0000313" key="2">
    <source>
        <dbReference type="Proteomes" id="UP000700596"/>
    </source>
</evidence>
<evidence type="ECO:0000313" key="1">
    <source>
        <dbReference type="EMBL" id="KAH7138849.1"/>
    </source>
</evidence>
<dbReference type="OrthoDB" id="2823490at2759"/>